<evidence type="ECO:0000313" key="2">
    <source>
        <dbReference type="EMBL" id="KAE9402705.1"/>
    </source>
</evidence>
<feature type="region of interest" description="Disordered" evidence="1">
    <location>
        <begin position="1"/>
        <end position="30"/>
    </location>
</feature>
<evidence type="ECO:0000313" key="3">
    <source>
        <dbReference type="Proteomes" id="UP000799118"/>
    </source>
</evidence>
<name>A0A6A4I1M2_9AGAR</name>
<organism evidence="2 3">
    <name type="scientific">Gymnopus androsaceus JB14</name>
    <dbReference type="NCBI Taxonomy" id="1447944"/>
    <lineage>
        <taxon>Eukaryota</taxon>
        <taxon>Fungi</taxon>
        <taxon>Dikarya</taxon>
        <taxon>Basidiomycota</taxon>
        <taxon>Agaricomycotina</taxon>
        <taxon>Agaricomycetes</taxon>
        <taxon>Agaricomycetidae</taxon>
        <taxon>Agaricales</taxon>
        <taxon>Marasmiineae</taxon>
        <taxon>Omphalotaceae</taxon>
        <taxon>Gymnopus</taxon>
    </lineage>
</organism>
<reference evidence="2" key="1">
    <citation type="journal article" date="2019" name="Environ. Microbiol.">
        <title>Fungal ecological strategies reflected in gene transcription - a case study of two litter decomposers.</title>
        <authorList>
            <person name="Barbi F."/>
            <person name="Kohler A."/>
            <person name="Barry K."/>
            <person name="Baskaran P."/>
            <person name="Daum C."/>
            <person name="Fauchery L."/>
            <person name="Ihrmark K."/>
            <person name="Kuo A."/>
            <person name="LaButti K."/>
            <person name="Lipzen A."/>
            <person name="Morin E."/>
            <person name="Grigoriev I.V."/>
            <person name="Henrissat B."/>
            <person name="Lindahl B."/>
            <person name="Martin F."/>
        </authorList>
    </citation>
    <scope>NUCLEOTIDE SEQUENCE</scope>
    <source>
        <strain evidence="2">JB14</strain>
    </source>
</reference>
<sequence>MGSSSCREADDKEVSEVLGPEATGAWGGTELKEEMTRLGLSVRDGEGAKASLTLGADGDRIRRARTLGCGKGTSSTIRVSRGPDTNTELLIDTVAEFGIGDEFSGVCNEGVENRSLRLYEPGHSHGKSILRDNFSGKDGLCPTDIDLFLPDNLRGKVATSWSRGLNSVDLKDESSTTGFAAAEFKEASFLGSAGESRGRT</sequence>
<protein>
    <submittedName>
        <fullName evidence="2">Uncharacterized protein</fullName>
    </submittedName>
</protein>
<evidence type="ECO:0000256" key="1">
    <source>
        <dbReference type="SAM" id="MobiDB-lite"/>
    </source>
</evidence>
<dbReference type="Proteomes" id="UP000799118">
    <property type="component" value="Unassembled WGS sequence"/>
</dbReference>
<dbReference type="EMBL" id="ML769432">
    <property type="protein sequence ID" value="KAE9402705.1"/>
    <property type="molecule type" value="Genomic_DNA"/>
</dbReference>
<proteinExistence type="predicted"/>
<keyword evidence="3" id="KW-1185">Reference proteome</keyword>
<accession>A0A6A4I1M2</accession>
<gene>
    <name evidence="2" type="ORF">BT96DRAFT_936962</name>
</gene>
<dbReference type="AlphaFoldDB" id="A0A6A4I1M2"/>